<sequence length="236" mass="24898">MTEDVYDVHGPATHRALRDAWEMWGEVDEHVIGHLVNPSFMGGPSWPATRQAHVIVRRDGGGGLLLASDGLADPIEWDDAPPSNGFGAEVYAMTADTFEDTGTTGLAGEWLGRVVMATSQIVAGNGPSFARMLAENGTLTVGFPNAQLPGEHGAKYMDEAGSLVVMLGLTGPEIPDSVDGPLSSIRLVNIKLLTAAEAAFCIEGGRGDGSARTELVTRFAAQGHVLWSSLYRPSVV</sequence>
<dbReference type="EMBL" id="VLLL01000013">
    <property type="protein sequence ID" value="TWJ06311.1"/>
    <property type="molecule type" value="Genomic_DNA"/>
</dbReference>
<keyword evidence="2" id="KW-1185">Reference proteome</keyword>
<reference evidence="1 2" key="1">
    <citation type="journal article" date="2013" name="Stand. Genomic Sci.">
        <title>Genomic Encyclopedia of Type Strains, Phase I: The one thousand microbial genomes (KMG-I) project.</title>
        <authorList>
            <person name="Kyrpides N.C."/>
            <person name="Woyke T."/>
            <person name="Eisen J.A."/>
            <person name="Garrity G."/>
            <person name="Lilburn T.G."/>
            <person name="Beck B.J."/>
            <person name="Whitman W.B."/>
            <person name="Hugenholtz P."/>
            <person name="Klenk H.P."/>
        </authorList>
    </citation>
    <scope>NUCLEOTIDE SEQUENCE [LARGE SCALE GENOMIC DNA]</scope>
    <source>
        <strain evidence="1 2">DSM 45044</strain>
    </source>
</reference>
<comment type="caution">
    <text evidence="1">The sequence shown here is derived from an EMBL/GenBank/DDBJ whole genome shotgun (WGS) entry which is preliminary data.</text>
</comment>
<evidence type="ECO:0008006" key="3">
    <source>
        <dbReference type="Google" id="ProtNLM"/>
    </source>
</evidence>
<dbReference type="Proteomes" id="UP000321617">
    <property type="component" value="Unassembled WGS sequence"/>
</dbReference>
<name>A0A562UL21_9ACTN</name>
<evidence type="ECO:0000313" key="2">
    <source>
        <dbReference type="Proteomes" id="UP000321617"/>
    </source>
</evidence>
<dbReference type="RefSeq" id="WP_147144618.1">
    <property type="nucleotide sequence ID" value="NZ_BAABIJ010000008.1"/>
</dbReference>
<accession>A0A562UL21</accession>
<dbReference type="OrthoDB" id="6556108at2"/>
<organism evidence="1 2">
    <name type="scientific">Stackebrandtia albiflava</name>
    <dbReference type="NCBI Taxonomy" id="406432"/>
    <lineage>
        <taxon>Bacteria</taxon>
        <taxon>Bacillati</taxon>
        <taxon>Actinomycetota</taxon>
        <taxon>Actinomycetes</taxon>
        <taxon>Glycomycetales</taxon>
        <taxon>Glycomycetaceae</taxon>
        <taxon>Stackebrandtia</taxon>
    </lineage>
</organism>
<proteinExistence type="predicted"/>
<gene>
    <name evidence="1" type="ORF">LX16_5275</name>
</gene>
<evidence type="ECO:0000313" key="1">
    <source>
        <dbReference type="EMBL" id="TWJ06311.1"/>
    </source>
</evidence>
<dbReference type="AlphaFoldDB" id="A0A562UL21"/>
<protein>
    <recommendedName>
        <fullName evidence="3">Suppressor of fused protein SUFU</fullName>
    </recommendedName>
</protein>